<proteinExistence type="predicted"/>
<accession>A0A916VZS5</accession>
<protein>
    <recommendedName>
        <fullName evidence="4">CoxF protein</fullName>
    </recommendedName>
</protein>
<dbReference type="Proteomes" id="UP000596977">
    <property type="component" value="Unassembled WGS sequence"/>
</dbReference>
<dbReference type="RefSeq" id="WP_244640830.1">
    <property type="nucleotide sequence ID" value="NZ_BMKB01000004.1"/>
</dbReference>
<gene>
    <name evidence="2" type="ORF">GCM10011499_27970</name>
</gene>
<dbReference type="EMBL" id="BMKB01000004">
    <property type="protein sequence ID" value="GGA56241.1"/>
    <property type="molecule type" value="Genomic_DNA"/>
</dbReference>
<reference evidence="2 3" key="1">
    <citation type="journal article" date="2014" name="Int. J. Syst. Evol. Microbiol.">
        <title>Complete genome sequence of Corynebacterium casei LMG S-19264T (=DSM 44701T), isolated from a smear-ripened cheese.</title>
        <authorList>
            <consortium name="US DOE Joint Genome Institute (JGI-PGF)"/>
            <person name="Walter F."/>
            <person name="Albersmeier A."/>
            <person name="Kalinowski J."/>
            <person name="Ruckert C."/>
        </authorList>
    </citation>
    <scope>NUCLEOTIDE SEQUENCE [LARGE SCALE GENOMIC DNA]</scope>
    <source>
        <strain evidence="2 3">CGMCC 1.15896</strain>
    </source>
</reference>
<sequence length="54" mass="6214">MTNDNKVLTEQEQDFIKRRRRRSIAIAVVLAALVVIFYAITVVKLGPEIMVRDL</sequence>
<evidence type="ECO:0000256" key="1">
    <source>
        <dbReference type="SAM" id="Phobius"/>
    </source>
</evidence>
<evidence type="ECO:0000313" key="2">
    <source>
        <dbReference type="EMBL" id="GGA56241.1"/>
    </source>
</evidence>
<organism evidence="2 3">
    <name type="scientific">Pelagibacterium lentulum</name>
    <dbReference type="NCBI Taxonomy" id="2029865"/>
    <lineage>
        <taxon>Bacteria</taxon>
        <taxon>Pseudomonadati</taxon>
        <taxon>Pseudomonadota</taxon>
        <taxon>Alphaproteobacteria</taxon>
        <taxon>Hyphomicrobiales</taxon>
        <taxon>Devosiaceae</taxon>
        <taxon>Pelagibacterium</taxon>
    </lineage>
</organism>
<keyword evidence="1" id="KW-0472">Membrane</keyword>
<comment type="caution">
    <text evidence="2">The sequence shown here is derived from an EMBL/GenBank/DDBJ whole genome shotgun (WGS) entry which is preliminary data.</text>
</comment>
<keyword evidence="1" id="KW-1133">Transmembrane helix</keyword>
<evidence type="ECO:0008006" key="4">
    <source>
        <dbReference type="Google" id="ProtNLM"/>
    </source>
</evidence>
<feature type="transmembrane region" description="Helical" evidence="1">
    <location>
        <begin position="24"/>
        <end position="45"/>
    </location>
</feature>
<evidence type="ECO:0000313" key="3">
    <source>
        <dbReference type="Proteomes" id="UP000596977"/>
    </source>
</evidence>
<keyword evidence="1" id="KW-0812">Transmembrane</keyword>
<dbReference type="AlphaFoldDB" id="A0A916VZS5"/>
<name>A0A916VZS5_9HYPH</name>
<keyword evidence="3" id="KW-1185">Reference proteome</keyword>